<evidence type="ECO:0008006" key="4">
    <source>
        <dbReference type="Google" id="ProtNLM"/>
    </source>
</evidence>
<protein>
    <recommendedName>
        <fullName evidence="4">Replication protein</fullName>
    </recommendedName>
</protein>
<keyword evidence="3" id="KW-1185">Reference proteome</keyword>
<proteinExistence type="predicted"/>
<accession>A0A939KIX5</accession>
<comment type="caution">
    <text evidence="2">The sequence shown here is derived from an EMBL/GenBank/DDBJ whole genome shotgun (WGS) entry which is preliminary data.</text>
</comment>
<dbReference type="AlphaFoldDB" id="A0A939KIX5"/>
<reference evidence="2" key="1">
    <citation type="submission" date="2021-03" db="EMBL/GenBank/DDBJ databases">
        <title>Proteiniclasticum marinus sp. nov., isolated from tidal flat sediment.</title>
        <authorList>
            <person name="Namirimu T."/>
            <person name="Yang J.-A."/>
            <person name="Yang S.-H."/>
            <person name="Kim Y.-J."/>
            <person name="Kwon K.K."/>
        </authorList>
    </citation>
    <scope>NUCLEOTIDE SEQUENCE</scope>
    <source>
        <strain evidence="2">SCR006</strain>
    </source>
</reference>
<evidence type="ECO:0000256" key="1">
    <source>
        <dbReference type="SAM" id="MobiDB-lite"/>
    </source>
</evidence>
<evidence type="ECO:0000313" key="2">
    <source>
        <dbReference type="EMBL" id="MBO1264451.1"/>
    </source>
</evidence>
<evidence type="ECO:0000313" key="3">
    <source>
        <dbReference type="Proteomes" id="UP000664218"/>
    </source>
</evidence>
<gene>
    <name evidence="2" type="ORF">J3A84_05270</name>
</gene>
<feature type="region of interest" description="Disordered" evidence="1">
    <location>
        <begin position="119"/>
        <end position="141"/>
    </location>
</feature>
<organism evidence="2 3">
    <name type="scientific">Proteiniclasticum aestuarii</name>
    <dbReference type="NCBI Taxonomy" id="2817862"/>
    <lineage>
        <taxon>Bacteria</taxon>
        <taxon>Bacillati</taxon>
        <taxon>Bacillota</taxon>
        <taxon>Clostridia</taxon>
        <taxon>Eubacteriales</taxon>
        <taxon>Clostridiaceae</taxon>
        <taxon>Proteiniclasticum</taxon>
    </lineage>
</organism>
<dbReference type="EMBL" id="JAFNJU010000003">
    <property type="protein sequence ID" value="MBO1264451.1"/>
    <property type="molecule type" value="Genomic_DNA"/>
</dbReference>
<dbReference type="RefSeq" id="WP_207598962.1">
    <property type="nucleotide sequence ID" value="NZ_JAFNJU010000003.1"/>
</dbReference>
<name>A0A939KIX5_9CLOT</name>
<sequence>MAVSMANSGWIKLHRELLDKSIWQTSTSDQKVIMITLLLMANHKAIEWEWQGKKYVVQPGQFITSLPSITKKCGKGITIQKVRTALLRFEKYEFLTSKSTNKNRLITIVNWDSYQSDEENQQAKQQASNKQLTANKNDNNEKKNIYSDDFETFYKVYPNPKGKAQTYKNWKKVIKQHDPNEIIECAKRYQRSLRPDTEKAYITTSYNFLGQKQAYLDYLQGSERDQRQREHITRDIFRFEE</sequence>
<dbReference type="Proteomes" id="UP000664218">
    <property type="component" value="Unassembled WGS sequence"/>
</dbReference>
<feature type="compositionally biased region" description="Low complexity" evidence="1">
    <location>
        <begin position="122"/>
        <end position="131"/>
    </location>
</feature>